<organism evidence="2 3">
    <name type="scientific">Agrobacterium genomosp. 2 str. CFBP 5494</name>
    <dbReference type="NCBI Taxonomy" id="1183436"/>
    <lineage>
        <taxon>Bacteria</taxon>
        <taxon>Pseudomonadati</taxon>
        <taxon>Pseudomonadota</taxon>
        <taxon>Alphaproteobacteria</taxon>
        <taxon>Hyphomicrobiales</taxon>
        <taxon>Rhizobiaceae</taxon>
        <taxon>Rhizobium/Agrobacterium group</taxon>
        <taxon>Agrobacterium</taxon>
        <taxon>Agrobacterium tumefaciens complex</taxon>
    </lineage>
</organism>
<name>A0A9W5B479_9HYPH</name>
<evidence type="ECO:0000313" key="2">
    <source>
        <dbReference type="EMBL" id="CUW96589.1"/>
    </source>
</evidence>
<dbReference type="Proteomes" id="UP000191933">
    <property type="component" value="Unassembled WGS sequence"/>
</dbReference>
<dbReference type="EMBL" id="FBVY01000030">
    <property type="protein sequence ID" value="CUW96589.1"/>
    <property type="molecule type" value="Genomic_DNA"/>
</dbReference>
<evidence type="ECO:0000256" key="1">
    <source>
        <dbReference type="SAM" id="MobiDB-lite"/>
    </source>
</evidence>
<feature type="compositionally biased region" description="Polar residues" evidence="1">
    <location>
        <begin position="1"/>
        <end position="12"/>
    </location>
</feature>
<gene>
    <name evidence="2" type="ORF">AGR2A_Lc180101</name>
</gene>
<accession>A0A9W5B479</accession>
<keyword evidence="3" id="KW-1185">Reference proteome</keyword>
<comment type="caution">
    <text evidence="2">The sequence shown here is derived from an EMBL/GenBank/DDBJ whole genome shotgun (WGS) entry which is preliminary data.</text>
</comment>
<feature type="region of interest" description="Disordered" evidence="1">
    <location>
        <begin position="1"/>
        <end position="21"/>
    </location>
</feature>
<evidence type="ECO:0000313" key="3">
    <source>
        <dbReference type="Proteomes" id="UP000191933"/>
    </source>
</evidence>
<reference evidence="2 3" key="1">
    <citation type="submission" date="2016-01" db="EMBL/GenBank/DDBJ databases">
        <authorList>
            <person name="Regsiter A."/>
            <person name="william w."/>
        </authorList>
    </citation>
    <scope>NUCLEOTIDE SEQUENCE [LARGE SCALE GENOMIC DNA]</scope>
    <source>
        <strain evidence="2 3">CFBP 5494</strain>
    </source>
</reference>
<proteinExistence type="predicted"/>
<protein>
    <submittedName>
        <fullName evidence="2">Uncharacterized protein</fullName>
    </submittedName>
</protein>
<dbReference type="AlphaFoldDB" id="A0A9W5B479"/>
<sequence>MYVVTSKPSTEIVSGEVRASP</sequence>